<evidence type="ECO:0000256" key="1">
    <source>
        <dbReference type="SAM" id="MobiDB-lite"/>
    </source>
</evidence>
<dbReference type="InterPro" id="IPR004590">
    <property type="entry name" value="ssDNA_annealing_RecT"/>
</dbReference>
<reference evidence="2 3" key="1">
    <citation type="journal article" date="2019" name="Appl. Microbiol. Biotechnol.">
        <title>Uncovering carbohydrate metabolism through a genotype-phenotype association study of 56 lactic acid bacteria genomes.</title>
        <authorList>
            <person name="Buron-Moles G."/>
            <person name="Chailyan A."/>
            <person name="Dolejs I."/>
            <person name="Forster J."/>
            <person name="Miks M.H."/>
        </authorList>
    </citation>
    <scope>NUCLEOTIDE SEQUENCE [LARGE SCALE GENOMIC DNA]</scope>
    <source>
        <strain evidence="2 3">ATCC 700006</strain>
    </source>
</reference>
<dbReference type="GO" id="GO:0003677">
    <property type="term" value="F:DNA binding"/>
    <property type="evidence" value="ECO:0007669"/>
    <property type="project" value="InterPro"/>
</dbReference>
<dbReference type="STRING" id="907931.GCA_000165675_00995"/>
<gene>
    <name evidence="2" type="ORF">C5L23_000355</name>
</gene>
<dbReference type="AlphaFoldDB" id="A0A4R5N804"/>
<evidence type="ECO:0008006" key="4">
    <source>
        <dbReference type="Google" id="ProtNLM"/>
    </source>
</evidence>
<dbReference type="EMBL" id="PUFI01000014">
    <property type="protein sequence ID" value="TDG68049.1"/>
    <property type="molecule type" value="Genomic_DNA"/>
</dbReference>
<organism evidence="2 3">
    <name type="scientific">Leuconostoc fallax</name>
    <dbReference type="NCBI Taxonomy" id="1251"/>
    <lineage>
        <taxon>Bacteria</taxon>
        <taxon>Bacillati</taxon>
        <taxon>Bacillota</taxon>
        <taxon>Bacilli</taxon>
        <taxon>Lactobacillales</taxon>
        <taxon>Lactobacillaceae</taxon>
        <taxon>Leuconostoc</taxon>
    </lineage>
</organism>
<evidence type="ECO:0000313" key="2">
    <source>
        <dbReference type="EMBL" id="TDG68049.1"/>
    </source>
</evidence>
<feature type="compositionally biased region" description="Polar residues" evidence="1">
    <location>
        <begin position="289"/>
        <end position="299"/>
    </location>
</feature>
<feature type="compositionally biased region" description="Low complexity" evidence="1">
    <location>
        <begin position="274"/>
        <end position="288"/>
    </location>
</feature>
<comment type="caution">
    <text evidence="2">The sequence shown here is derived from an EMBL/GenBank/DDBJ whole genome shotgun (WGS) entry which is preliminary data.</text>
</comment>
<dbReference type="RefSeq" id="WP_010007836.1">
    <property type="nucleotide sequence ID" value="NZ_PUFI01000014.1"/>
</dbReference>
<keyword evidence="3" id="KW-1185">Reference proteome</keyword>
<feature type="region of interest" description="Disordered" evidence="1">
    <location>
        <begin position="235"/>
        <end position="319"/>
    </location>
</feature>
<name>A0A4R5N804_9LACO</name>
<dbReference type="GO" id="GO:0006259">
    <property type="term" value="P:DNA metabolic process"/>
    <property type="evidence" value="ECO:0007669"/>
    <property type="project" value="InterPro"/>
</dbReference>
<sequence length="319" mass="35639">MANDVAKMQKMINSDKMTKHFEDILKDNAAGFLSGLSTVVALNPDLAKTNIADLTSIAMRAAVLDLSVLPDLGEAYVIPYGKNRKIDGKWVTTDVKPQFQLGYRGIIKLVQNTGRVGRIGGSVVYEANKPHYNYVFDEFRMDNEDYDPYVDGKSPVAGYIAFYYLDGERIVKYWPLQRVVEHALEFSQTFKGLDYKDKYGNKPKTPWYSDFDAMAIKTVMKDLLKFAPKTTKVAQAMAEDDRSEREVRDVTPDNAPQQQVVEANNQTSASAVIEPEPTTETPKAPATEQPQQNAKTISDNPFADDANAGSLFNNLEDVK</sequence>
<dbReference type="NCBIfam" id="TIGR00616">
    <property type="entry name" value="rect"/>
    <property type="match status" value="1"/>
</dbReference>
<dbReference type="Proteomes" id="UP000295681">
    <property type="component" value="Unassembled WGS sequence"/>
</dbReference>
<accession>A0A4R5N804</accession>
<dbReference type="Pfam" id="PF03837">
    <property type="entry name" value="RecT"/>
    <property type="match status" value="1"/>
</dbReference>
<feature type="compositionally biased region" description="Basic and acidic residues" evidence="1">
    <location>
        <begin position="239"/>
        <end position="251"/>
    </location>
</feature>
<feature type="compositionally biased region" description="Polar residues" evidence="1">
    <location>
        <begin position="254"/>
        <end position="270"/>
    </location>
</feature>
<proteinExistence type="predicted"/>
<dbReference type="InterPro" id="IPR018330">
    <property type="entry name" value="RecT_fam"/>
</dbReference>
<evidence type="ECO:0000313" key="3">
    <source>
        <dbReference type="Proteomes" id="UP000295681"/>
    </source>
</evidence>
<protein>
    <recommendedName>
        <fullName evidence="4">Recombinase</fullName>
    </recommendedName>
</protein>